<keyword evidence="5" id="KW-0282">Flagellum</keyword>
<evidence type="ECO:0000259" key="3">
    <source>
        <dbReference type="Pfam" id="PF00669"/>
    </source>
</evidence>
<sequence>MNINANNLSVNNQQTSSLTSVNQSMASGQRINSTADDPSGQAIINALSAQLNAQDMGVRNANDGVSMLQTADGASDMVTQSLQRMSELSLQAINGTLNTSQRGVLNNEFQQSLQTINQIVESTRFNGQTLLNGDMSSVNIALGSESNSTLTLPTLTTDALSITGLSIADPVNASTALAGVASAIEQLGTSRAEFGAQQNSLISSIDNLQNQNIASYATKSQISDTDFAKAIAEQSRQNILNESAIAMQSQGNQSKATVLQLLN</sequence>
<dbReference type="GO" id="GO:0005198">
    <property type="term" value="F:structural molecule activity"/>
    <property type="evidence" value="ECO:0007669"/>
    <property type="project" value="InterPro"/>
</dbReference>
<dbReference type="InterPro" id="IPR046358">
    <property type="entry name" value="Flagellin_C"/>
</dbReference>
<feature type="compositionally biased region" description="Polar residues" evidence="2">
    <location>
        <begin position="18"/>
        <end position="36"/>
    </location>
</feature>
<accession>A0A3B0VL09</accession>
<dbReference type="Pfam" id="PF00700">
    <property type="entry name" value="Flagellin_C"/>
    <property type="match status" value="1"/>
</dbReference>
<feature type="region of interest" description="Disordered" evidence="2">
    <location>
        <begin position="18"/>
        <end position="37"/>
    </location>
</feature>
<dbReference type="InterPro" id="IPR001492">
    <property type="entry name" value="Flagellin"/>
</dbReference>
<protein>
    <submittedName>
        <fullName evidence="5">Flagellin protein FlaA</fullName>
    </submittedName>
</protein>
<evidence type="ECO:0000256" key="2">
    <source>
        <dbReference type="SAM" id="MobiDB-lite"/>
    </source>
</evidence>
<reference evidence="5" key="1">
    <citation type="submission" date="2018-06" db="EMBL/GenBank/DDBJ databases">
        <authorList>
            <person name="Zhirakovskaya E."/>
        </authorList>
    </citation>
    <scope>NUCLEOTIDE SEQUENCE</scope>
</reference>
<evidence type="ECO:0000259" key="4">
    <source>
        <dbReference type="Pfam" id="PF00700"/>
    </source>
</evidence>
<dbReference type="PANTHER" id="PTHR42792:SF2">
    <property type="entry name" value="FLAGELLIN"/>
    <property type="match status" value="1"/>
</dbReference>
<keyword evidence="1" id="KW-0975">Bacterial flagellum</keyword>
<proteinExistence type="predicted"/>
<dbReference type="PANTHER" id="PTHR42792">
    <property type="entry name" value="FLAGELLIN"/>
    <property type="match status" value="1"/>
</dbReference>
<evidence type="ECO:0000313" key="5">
    <source>
        <dbReference type="EMBL" id="VAW44235.1"/>
    </source>
</evidence>
<dbReference type="AlphaFoldDB" id="A0A3B0VL09"/>
<dbReference type="EMBL" id="UOFB01000027">
    <property type="protein sequence ID" value="VAW44235.1"/>
    <property type="molecule type" value="Genomic_DNA"/>
</dbReference>
<keyword evidence="5" id="KW-0966">Cell projection</keyword>
<name>A0A3B0VL09_9ZZZZ</name>
<dbReference type="PRINTS" id="PR00207">
    <property type="entry name" value="FLAGELLIN"/>
</dbReference>
<dbReference type="Gene3D" id="1.20.1330.10">
    <property type="entry name" value="f41 fragment of flagellin, N-terminal domain"/>
    <property type="match status" value="1"/>
</dbReference>
<evidence type="ECO:0000256" key="1">
    <source>
        <dbReference type="ARBA" id="ARBA00023143"/>
    </source>
</evidence>
<dbReference type="InterPro" id="IPR001029">
    <property type="entry name" value="Flagellin_N"/>
</dbReference>
<gene>
    <name evidence="5" type="ORF">MNBD_GAMMA04-247</name>
</gene>
<dbReference type="InterPro" id="IPR042187">
    <property type="entry name" value="Flagellin_C_sub2"/>
</dbReference>
<dbReference type="SUPFAM" id="SSF64518">
    <property type="entry name" value="Phase 1 flagellin"/>
    <property type="match status" value="1"/>
</dbReference>
<feature type="domain" description="Flagellin N-terminal" evidence="3">
    <location>
        <begin position="4"/>
        <end position="133"/>
    </location>
</feature>
<organism evidence="5">
    <name type="scientific">hydrothermal vent metagenome</name>
    <dbReference type="NCBI Taxonomy" id="652676"/>
    <lineage>
        <taxon>unclassified sequences</taxon>
        <taxon>metagenomes</taxon>
        <taxon>ecological metagenomes</taxon>
    </lineage>
</organism>
<feature type="domain" description="Flagellin C-terminal" evidence="4">
    <location>
        <begin position="178"/>
        <end position="262"/>
    </location>
</feature>
<keyword evidence="5" id="KW-0969">Cilium</keyword>
<dbReference type="Gene3D" id="6.10.10.10">
    <property type="entry name" value="Flagellar export chaperone, C-terminal domain"/>
    <property type="match status" value="1"/>
</dbReference>
<dbReference type="GO" id="GO:0009288">
    <property type="term" value="C:bacterial-type flagellum"/>
    <property type="evidence" value="ECO:0007669"/>
    <property type="project" value="InterPro"/>
</dbReference>
<dbReference type="Pfam" id="PF00669">
    <property type="entry name" value="Flagellin_N"/>
    <property type="match status" value="1"/>
</dbReference>